<name>A0A195DVF7_9HYME</name>
<feature type="region of interest" description="Disordered" evidence="1">
    <location>
        <begin position="152"/>
        <end position="187"/>
    </location>
</feature>
<keyword evidence="3" id="KW-1185">Reference proteome</keyword>
<feature type="compositionally biased region" description="Polar residues" evidence="1">
    <location>
        <begin position="168"/>
        <end position="187"/>
    </location>
</feature>
<dbReference type="EMBL" id="KQ980304">
    <property type="protein sequence ID" value="KYN16732.1"/>
    <property type="molecule type" value="Genomic_DNA"/>
</dbReference>
<reference evidence="2 3" key="1">
    <citation type="submission" date="2015-09" db="EMBL/GenBank/DDBJ databases">
        <title>Trachymyrmex cornetzi WGS genome.</title>
        <authorList>
            <person name="Nygaard S."/>
            <person name="Hu H."/>
            <person name="Boomsma J."/>
            <person name="Zhang G."/>
        </authorList>
    </citation>
    <scope>NUCLEOTIDE SEQUENCE [LARGE SCALE GENOMIC DNA]</scope>
    <source>
        <strain evidence="2">Tcor2-1</strain>
        <tissue evidence="2">Whole body</tissue>
    </source>
</reference>
<evidence type="ECO:0000256" key="1">
    <source>
        <dbReference type="SAM" id="MobiDB-lite"/>
    </source>
</evidence>
<dbReference type="Proteomes" id="UP000078492">
    <property type="component" value="Unassembled WGS sequence"/>
</dbReference>
<organism evidence="2 3">
    <name type="scientific">Trachymyrmex cornetzi</name>
    <dbReference type="NCBI Taxonomy" id="471704"/>
    <lineage>
        <taxon>Eukaryota</taxon>
        <taxon>Metazoa</taxon>
        <taxon>Ecdysozoa</taxon>
        <taxon>Arthropoda</taxon>
        <taxon>Hexapoda</taxon>
        <taxon>Insecta</taxon>
        <taxon>Pterygota</taxon>
        <taxon>Neoptera</taxon>
        <taxon>Endopterygota</taxon>
        <taxon>Hymenoptera</taxon>
        <taxon>Apocrita</taxon>
        <taxon>Aculeata</taxon>
        <taxon>Formicoidea</taxon>
        <taxon>Formicidae</taxon>
        <taxon>Myrmicinae</taxon>
        <taxon>Trachymyrmex</taxon>
    </lineage>
</organism>
<evidence type="ECO:0000313" key="2">
    <source>
        <dbReference type="EMBL" id="KYN16732.1"/>
    </source>
</evidence>
<protein>
    <submittedName>
        <fullName evidence="2">Uncharacterized protein</fullName>
    </submittedName>
</protein>
<proteinExistence type="predicted"/>
<evidence type="ECO:0000313" key="3">
    <source>
        <dbReference type="Proteomes" id="UP000078492"/>
    </source>
</evidence>
<sequence length="187" mass="20866">MRKVRNKVFTNPEGAESLENLEIEEEAVPSNDFVNDLFRDQAQTSEAASWLPIVLDTTRADVRTGLKVDLKKCLLAKYEPKEELSFLAPPKINKEIRPNLGATVIARDNHQSQAQRAFIVPSLNFLGKMASDAAPVDDFLFGTNFREEVDAAQTTEKVASRMAKKTQRPTAKGTQPVTGQHLRQQKS</sequence>
<gene>
    <name evidence="2" type="ORF">ALC57_10929</name>
</gene>
<accession>A0A195DVF7</accession>
<dbReference type="AlphaFoldDB" id="A0A195DVF7"/>